<dbReference type="GO" id="GO:0003677">
    <property type="term" value="F:DNA binding"/>
    <property type="evidence" value="ECO:0007669"/>
    <property type="project" value="UniProtKB-KW"/>
</dbReference>
<proteinExistence type="inferred from homology"/>
<dbReference type="SUPFAM" id="SSF53850">
    <property type="entry name" value="Periplasmic binding protein-like II"/>
    <property type="match status" value="1"/>
</dbReference>
<evidence type="ECO:0000256" key="4">
    <source>
        <dbReference type="ARBA" id="ARBA00023163"/>
    </source>
</evidence>
<sequence length="313" mass="33317">MELRHLLTFRTVARTLNFTRAAAELHYAQSSVTEQIQALESELAAKLFDRTRRKLSLTPAGERLVEYADQMLLLAQQARTAVSEEAQEPGGLLTVGGLETLCAHRLPALLAPYRRAHPRVRVALRPGGRGELYEGVRRGEIDVVFTFGRVPDDELLAGESLTTEQLVVVVPPDHRLAGHQQVAAVDLRGETFLATPRGCGFREMLDDLIRSLGPDAPVIDAEVASMAALSQCAAAGMGCALLPTTAVAGAAARGEVIAIPLAGSAAQTSVTMTWLRKAEARPSVAAFLATARSAFEDLVPGGPGTHDVSDRAA</sequence>
<dbReference type="Gene3D" id="3.40.190.290">
    <property type="match status" value="1"/>
</dbReference>
<dbReference type="CDD" id="cd05466">
    <property type="entry name" value="PBP2_LTTR_substrate"/>
    <property type="match status" value="1"/>
</dbReference>
<evidence type="ECO:0000256" key="2">
    <source>
        <dbReference type="ARBA" id="ARBA00023015"/>
    </source>
</evidence>
<dbReference type="Pfam" id="PF03466">
    <property type="entry name" value="LysR_substrate"/>
    <property type="match status" value="1"/>
</dbReference>
<evidence type="ECO:0000256" key="3">
    <source>
        <dbReference type="ARBA" id="ARBA00023125"/>
    </source>
</evidence>
<reference evidence="6" key="2">
    <citation type="submission" date="2020-09" db="EMBL/GenBank/DDBJ databases">
        <authorList>
            <person name="Luo X."/>
        </authorList>
    </citation>
    <scope>NUCLEOTIDE SEQUENCE</scope>
    <source>
        <strain evidence="6">TRM S81-3</strain>
    </source>
</reference>
<keyword evidence="3" id="KW-0238">DNA-binding</keyword>
<protein>
    <submittedName>
        <fullName evidence="6">LysR family transcriptional regulator</fullName>
    </submittedName>
</protein>
<dbReference type="InterPro" id="IPR036390">
    <property type="entry name" value="WH_DNA-bd_sf"/>
</dbReference>
<dbReference type="InterPro" id="IPR005119">
    <property type="entry name" value="LysR_subst-bd"/>
</dbReference>
<dbReference type="Gene3D" id="1.10.10.10">
    <property type="entry name" value="Winged helix-like DNA-binding domain superfamily/Winged helix DNA-binding domain"/>
    <property type="match status" value="1"/>
</dbReference>
<reference evidence="6" key="1">
    <citation type="submission" date="2020-09" db="EMBL/GenBank/DDBJ databases">
        <title>Streptomyces grisecoloratus sp. nov., isolated from cotton soil.</title>
        <authorList>
            <person name="Xing L."/>
        </authorList>
    </citation>
    <scope>NUCLEOTIDE SEQUENCE</scope>
    <source>
        <strain evidence="6">TRM S81-3</strain>
    </source>
</reference>
<dbReference type="PROSITE" id="PS50931">
    <property type="entry name" value="HTH_LYSR"/>
    <property type="match status" value="1"/>
</dbReference>
<dbReference type="Pfam" id="PF00126">
    <property type="entry name" value="HTH_1"/>
    <property type="match status" value="1"/>
</dbReference>
<dbReference type="SUPFAM" id="SSF46785">
    <property type="entry name" value="Winged helix' DNA-binding domain"/>
    <property type="match status" value="1"/>
</dbReference>
<dbReference type="PANTHER" id="PTHR30346:SF29">
    <property type="entry name" value="LYSR SUBSTRATE-BINDING"/>
    <property type="match status" value="1"/>
</dbReference>
<comment type="similarity">
    <text evidence="1">Belongs to the LysR transcriptional regulatory family.</text>
</comment>
<organism evidence="6 7">
    <name type="scientific">Streptomyces griseicoloratus</name>
    <dbReference type="NCBI Taxonomy" id="2752516"/>
    <lineage>
        <taxon>Bacteria</taxon>
        <taxon>Bacillati</taxon>
        <taxon>Actinomycetota</taxon>
        <taxon>Actinomycetes</taxon>
        <taxon>Kitasatosporales</taxon>
        <taxon>Streptomycetaceae</taxon>
        <taxon>Streptomyces</taxon>
    </lineage>
</organism>
<dbReference type="Proteomes" id="UP000621210">
    <property type="component" value="Unassembled WGS sequence"/>
</dbReference>
<accession>A0A926L0K4</accession>
<name>A0A926L0K4_9ACTN</name>
<gene>
    <name evidence="6" type="ORF">H0H10_14210</name>
</gene>
<keyword evidence="4" id="KW-0804">Transcription</keyword>
<evidence type="ECO:0000256" key="1">
    <source>
        <dbReference type="ARBA" id="ARBA00009437"/>
    </source>
</evidence>
<keyword evidence="7" id="KW-1185">Reference proteome</keyword>
<dbReference type="AlphaFoldDB" id="A0A926L0K4"/>
<dbReference type="FunFam" id="1.10.10.10:FF:000001">
    <property type="entry name" value="LysR family transcriptional regulator"/>
    <property type="match status" value="1"/>
</dbReference>
<dbReference type="PANTHER" id="PTHR30346">
    <property type="entry name" value="TRANSCRIPTIONAL DUAL REGULATOR HCAR-RELATED"/>
    <property type="match status" value="1"/>
</dbReference>
<dbReference type="GO" id="GO:0003700">
    <property type="term" value="F:DNA-binding transcription factor activity"/>
    <property type="evidence" value="ECO:0007669"/>
    <property type="project" value="InterPro"/>
</dbReference>
<evidence type="ECO:0000313" key="7">
    <source>
        <dbReference type="Proteomes" id="UP000621210"/>
    </source>
</evidence>
<evidence type="ECO:0000313" key="6">
    <source>
        <dbReference type="EMBL" id="MBD0420285.1"/>
    </source>
</evidence>
<dbReference type="RefSeq" id="WP_188181282.1">
    <property type="nucleotide sequence ID" value="NZ_JACVQF010000187.1"/>
</dbReference>
<comment type="caution">
    <text evidence="6">The sequence shown here is derived from an EMBL/GenBank/DDBJ whole genome shotgun (WGS) entry which is preliminary data.</text>
</comment>
<keyword evidence="2" id="KW-0805">Transcription regulation</keyword>
<dbReference type="PRINTS" id="PR00039">
    <property type="entry name" value="HTHLYSR"/>
</dbReference>
<feature type="domain" description="HTH lysR-type" evidence="5">
    <location>
        <begin position="1"/>
        <end position="58"/>
    </location>
</feature>
<dbReference type="GO" id="GO:0032993">
    <property type="term" value="C:protein-DNA complex"/>
    <property type="evidence" value="ECO:0007669"/>
    <property type="project" value="TreeGrafter"/>
</dbReference>
<dbReference type="InterPro" id="IPR000847">
    <property type="entry name" value="LysR_HTH_N"/>
</dbReference>
<dbReference type="EMBL" id="JACVQF010000187">
    <property type="protein sequence ID" value="MBD0420285.1"/>
    <property type="molecule type" value="Genomic_DNA"/>
</dbReference>
<dbReference type="InterPro" id="IPR036388">
    <property type="entry name" value="WH-like_DNA-bd_sf"/>
</dbReference>
<evidence type="ECO:0000259" key="5">
    <source>
        <dbReference type="PROSITE" id="PS50931"/>
    </source>
</evidence>